<dbReference type="GO" id="GO:0046872">
    <property type="term" value="F:metal ion binding"/>
    <property type="evidence" value="ECO:0007669"/>
    <property type="project" value="UniProtKB-KW"/>
</dbReference>
<feature type="transmembrane region" description="Helical" evidence="10">
    <location>
        <begin position="80"/>
        <end position="101"/>
    </location>
</feature>
<evidence type="ECO:0000256" key="3">
    <source>
        <dbReference type="ARBA" id="ARBA00022692"/>
    </source>
</evidence>
<keyword evidence="6 10" id="KW-0407">Ion channel</keyword>
<dbReference type="HAMAP" id="MF_00454">
    <property type="entry name" value="FluC"/>
    <property type="match status" value="1"/>
</dbReference>
<keyword evidence="2 10" id="KW-1003">Cell membrane</keyword>
<proteinExistence type="inferred from homology"/>
<dbReference type="STRING" id="453304.ATC03_10910"/>
<feature type="transmembrane region" description="Helical" evidence="10">
    <location>
        <begin position="113"/>
        <end position="136"/>
    </location>
</feature>
<keyword evidence="10" id="KW-0915">Sodium</keyword>
<keyword evidence="3 10" id="KW-0812">Transmembrane</keyword>
<evidence type="ECO:0000256" key="7">
    <source>
        <dbReference type="ARBA" id="ARBA00035120"/>
    </source>
</evidence>
<evidence type="ECO:0000313" key="12">
    <source>
        <dbReference type="Proteomes" id="UP000078437"/>
    </source>
</evidence>
<feature type="transmembrane region" description="Helical" evidence="10">
    <location>
        <begin position="47"/>
        <end position="68"/>
    </location>
</feature>
<evidence type="ECO:0000256" key="1">
    <source>
        <dbReference type="ARBA" id="ARBA00004651"/>
    </source>
</evidence>
<dbReference type="GO" id="GO:0140114">
    <property type="term" value="P:cellular detoxification of fluoride"/>
    <property type="evidence" value="ECO:0007669"/>
    <property type="project" value="UniProtKB-UniRule"/>
</dbReference>
<protein>
    <recommendedName>
        <fullName evidence="10">Fluoride-specific ion channel FluC</fullName>
    </recommendedName>
</protein>
<name>A0A191WKV4_9MICO</name>
<dbReference type="EMBL" id="CP013979">
    <property type="protein sequence ID" value="ANJ28861.1"/>
    <property type="molecule type" value="Genomic_DNA"/>
</dbReference>
<evidence type="ECO:0000256" key="10">
    <source>
        <dbReference type="HAMAP-Rule" id="MF_00454"/>
    </source>
</evidence>
<keyword evidence="10" id="KW-0406">Ion transport</keyword>
<dbReference type="KEGG" id="agy:ATC03_10910"/>
<evidence type="ECO:0000256" key="5">
    <source>
        <dbReference type="ARBA" id="ARBA00023136"/>
    </source>
</evidence>
<dbReference type="GO" id="GO:0005886">
    <property type="term" value="C:plasma membrane"/>
    <property type="evidence" value="ECO:0007669"/>
    <property type="project" value="UniProtKB-SubCell"/>
</dbReference>
<dbReference type="Proteomes" id="UP000078437">
    <property type="component" value="Chromosome"/>
</dbReference>
<evidence type="ECO:0000256" key="9">
    <source>
        <dbReference type="ARBA" id="ARBA00049940"/>
    </source>
</evidence>
<gene>
    <name evidence="10" type="primary">fluC</name>
    <name evidence="10" type="synonym">crcB</name>
    <name evidence="11" type="ORF">ATC03_10910</name>
</gene>
<organism evidence="11 12">
    <name type="scientific">Agromyces aureus</name>
    <dbReference type="NCBI Taxonomy" id="453304"/>
    <lineage>
        <taxon>Bacteria</taxon>
        <taxon>Bacillati</taxon>
        <taxon>Actinomycetota</taxon>
        <taxon>Actinomycetes</taxon>
        <taxon>Micrococcales</taxon>
        <taxon>Microbacteriaceae</taxon>
        <taxon>Agromyces</taxon>
    </lineage>
</organism>
<dbReference type="Pfam" id="PF02537">
    <property type="entry name" value="CRCB"/>
    <property type="match status" value="1"/>
</dbReference>
<comment type="catalytic activity">
    <reaction evidence="8">
        <text>fluoride(in) = fluoride(out)</text>
        <dbReference type="Rhea" id="RHEA:76159"/>
        <dbReference type="ChEBI" id="CHEBI:17051"/>
    </reaction>
    <physiologicalReaction direction="left-to-right" evidence="8">
        <dbReference type="Rhea" id="RHEA:76160"/>
    </physiologicalReaction>
</comment>
<keyword evidence="12" id="KW-1185">Reference proteome</keyword>
<evidence type="ECO:0000256" key="4">
    <source>
        <dbReference type="ARBA" id="ARBA00022989"/>
    </source>
</evidence>
<feature type="binding site" evidence="10">
    <location>
        <position position="93"/>
    </location>
    <ligand>
        <name>Na(+)</name>
        <dbReference type="ChEBI" id="CHEBI:29101"/>
        <note>structural</note>
    </ligand>
</feature>
<comment type="function">
    <text evidence="9 10">Fluoride-specific ion channel. Important for reducing fluoride concentration in the cell, thus reducing its toxicity.</text>
</comment>
<evidence type="ECO:0000256" key="2">
    <source>
        <dbReference type="ARBA" id="ARBA00022475"/>
    </source>
</evidence>
<sequence>MTATSRTPVRDYLAFRWLALVAVGGAVGTALRMAVSAIVPSEGPFPISVIVVNLSGAFILGWLLEALALRGQDTIARRGIRLGVGTGVLGGYTTYSAFAVASDGLIDTDNLAVGLVIALPTVIVGVVLASLGAATARTLQRTGQGR</sequence>
<dbReference type="AlphaFoldDB" id="A0A191WKV4"/>
<reference evidence="11 12" key="1">
    <citation type="journal article" date="2016" name="Int. J. Syst. Evol. Microbiol.">
        <title>Agromyces aureus sp. nov., isolated from the rhizosphere of Salix caprea L. grown in a heavy-metal-contaminated soil.</title>
        <authorList>
            <person name="Corretto E."/>
            <person name="Antonielli L."/>
            <person name="Sessitsch A."/>
            <person name="Compant S."/>
            <person name="Gorfer M."/>
            <person name="Kuffner M."/>
            <person name="Brader G."/>
        </authorList>
    </citation>
    <scope>NUCLEOTIDE SEQUENCE [LARGE SCALE GENOMIC DNA]</scope>
    <source>
        <strain evidence="11 12">AR33</strain>
    </source>
</reference>
<reference evidence="12" key="2">
    <citation type="submission" date="2016-01" db="EMBL/GenBank/DDBJ databases">
        <title>Complete genome sequence of Agromyces aureus AR33T and comparison with related organisms.</title>
        <authorList>
            <person name="Corretto E."/>
            <person name="Antonielli L."/>
            <person name="Sessitsch A."/>
            <person name="Brader G."/>
        </authorList>
    </citation>
    <scope>NUCLEOTIDE SEQUENCE [LARGE SCALE GENOMIC DNA]</scope>
    <source>
        <strain evidence="12">AR33</strain>
    </source>
</reference>
<feature type="transmembrane region" description="Helical" evidence="10">
    <location>
        <begin position="12"/>
        <end position="35"/>
    </location>
</feature>
<keyword evidence="10" id="KW-0813">Transport</keyword>
<comment type="subcellular location">
    <subcellularLocation>
        <location evidence="1 10">Cell membrane</location>
        <topology evidence="1 10">Multi-pass membrane protein</topology>
    </subcellularLocation>
</comment>
<keyword evidence="4 10" id="KW-1133">Transmembrane helix</keyword>
<evidence type="ECO:0000313" key="11">
    <source>
        <dbReference type="EMBL" id="ANJ28861.1"/>
    </source>
</evidence>
<dbReference type="PANTHER" id="PTHR28259">
    <property type="entry name" value="FLUORIDE EXPORT PROTEIN 1-RELATED"/>
    <property type="match status" value="1"/>
</dbReference>
<accession>A0A191WKV4</accession>
<keyword evidence="10" id="KW-0479">Metal-binding</keyword>
<dbReference type="GO" id="GO:0062054">
    <property type="term" value="F:fluoride channel activity"/>
    <property type="evidence" value="ECO:0007669"/>
    <property type="project" value="UniProtKB-UniRule"/>
</dbReference>
<comment type="activity regulation">
    <text evidence="10">Na(+) is not transported, but it plays an essential structural role and its presence is essential for fluoride channel function.</text>
</comment>
<feature type="binding site" evidence="10">
    <location>
        <position position="90"/>
    </location>
    <ligand>
        <name>Na(+)</name>
        <dbReference type="ChEBI" id="CHEBI:29101"/>
        <note>structural</note>
    </ligand>
</feature>
<comment type="similarity">
    <text evidence="7 10">Belongs to the fluoride channel Fluc/FEX (TC 1.A.43) family.</text>
</comment>
<evidence type="ECO:0000256" key="6">
    <source>
        <dbReference type="ARBA" id="ARBA00023303"/>
    </source>
</evidence>
<evidence type="ECO:0000256" key="8">
    <source>
        <dbReference type="ARBA" id="ARBA00035585"/>
    </source>
</evidence>
<keyword evidence="5 10" id="KW-0472">Membrane</keyword>
<dbReference type="PANTHER" id="PTHR28259:SF1">
    <property type="entry name" value="FLUORIDE EXPORT PROTEIN 1-RELATED"/>
    <property type="match status" value="1"/>
</dbReference>
<dbReference type="InterPro" id="IPR003691">
    <property type="entry name" value="FluC"/>
</dbReference>